<dbReference type="EMBL" id="PYGI01000014">
    <property type="protein sequence ID" value="PSL13097.1"/>
    <property type="molecule type" value="Genomic_DNA"/>
</dbReference>
<sequence>MSEIFCSRLRLYHTSGDLLFPVKVRDRDTGRVAFRLSKEGNKKTDSIEVMDEQEMIRKVTTEGYAVRACTEKPGGRQGLFKIDQRGILRWELIEKSETAA</sequence>
<dbReference type="Proteomes" id="UP000242133">
    <property type="component" value="Unassembled WGS sequence"/>
</dbReference>
<organism evidence="1 2">
    <name type="scientific">Marinobacterium halophilum</name>
    <dbReference type="NCBI Taxonomy" id="267374"/>
    <lineage>
        <taxon>Bacteria</taxon>
        <taxon>Pseudomonadati</taxon>
        <taxon>Pseudomonadota</taxon>
        <taxon>Gammaproteobacteria</taxon>
        <taxon>Oceanospirillales</taxon>
        <taxon>Oceanospirillaceae</taxon>
        <taxon>Marinobacterium</taxon>
    </lineage>
</organism>
<comment type="caution">
    <text evidence="1">The sequence shown here is derived from an EMBL/GenBank/DDBJ whole genome shotgun (WGS) entry which is preliminary data.</text>
</comment>
<dbReference type="RefSeq" id="WP_106592148.1">
    <property type="nucleotide sequence ID" value="NZ_PYGI01000014.1"/>
</dbReference>
<protein>
    <submittedName>
        <fullName evidence="1">Uncharacterized protein</fullName>
    </submittedName>
</protein>
<dbReference type="OrthoDB" id="7063927at2"/>
<dbReference type="AlphaFoldDB" id="A0A2P8EUE0"/>
<evidence type="ECO:0000313" key="1">
    <source>
        <dbReference type="EMBL" id="PSL13097.1"/>
    </source>
</evidence>
<reference evidence="1 2" key="1">
    <citation type="submission" date="2018-03" db="EMBL/GenBank/DDBJ databases">
        <title>Genomic Encyclopedia of Archaeal and Bacterial Type Strains, Phase II (KMG-II): from individual species to whole genera.</title>
        <authorList>
            <person name="Goeker M."/>
        </authorList>
    </citation>
    <scope>NUCLEOTIDE SEQUENCE [LARGE SCALE GENOMIC DNA]</scope>
    <source>
        <strain evidence="1 2">DSM 17586</strain>
    </source>
</reference>
<evidence type="ECO:0000313" key="2">
    <source>
        <dbReference type="Proteomes" id="UP000242133"/>
    </source>
</evidence>
<keyword evidence="2" id="KW-1185">Reference proteome</keyword>
<accession>A0A2P8EUE0</accession>
<proteinExistence type="predicted"/>
<gene>
    <name evidence="1" type="ORF">CLV44_11494</name>
</gene>
<name>A0A2P8EUE0_9GAMM</name>